<keyword evidence="3" id="KW-1185">Reference proteome</keyword>
<reference evidence="2" key="1">
    <citation type="submission" date="2019-08" db="EMBL/GenBank/DDBJ databases">
        <title>Complete genome sequence of a mangrove-derived Streptomyces xiamenensis.</title>
        <authorList>
            <person name="Xu J."/>
        </authorList>
    </citation>
    <scope>NUCLEOTIDE SEQUENCE</scope>
    <source>
        <strain evidence="2">318</strain>
    </source>
</reference>
<dbReference type="AlphaFoldDB" id="A0A0F7FNF8"/>
<protein>
    <submittedName>
        <fullName evidence="2">Uncharacterized protein</fullName>
    </submittedName>
</protein>
<evidence type="ECO:0000313" key="3">
    <source>
        <dbReference type="Proteomes" id="UP000034034"/>
    </source>
</evidence>
<evidence type="ECO:0000256" key="1">
    <source>
        <dbReference type="SAM" id="MobiDB-lite"/>
    </source>
</evidence>
<proteinExistence type="predicted"/>
<sequence>MLLTEQRAWGVSPGPRAAAELSEWRGRGGVPAATPPDL</sequence>
<dbReference type="HOGENOM" id="CLU_3333811_0_0_11"/>
<accession>A0A0F7FNF8</accession>
<dbReference type="KEGG" id="sxi:SXIM_00610"/>
<dbReference type="PATRIC" id="fig|408015.6.peg.76"/>
<gene>
    <name evidence="2" type="ORF">SXIM_00610</name>
</gene>
<organism evidence="2 3">
    <name type="scientific">Streptomyces xiamenensis</name>
    <dbReference type="NCBI Taxonomy" id="408015"/>
    <lineage>
        <taxon>Bacteria</taxon>
        <taxon>Bacillati</taxon>
        <taxon>Actinomycetota</taxon>
        <taxon>Actinomycetes</taxon>
        <taxon>Kitasatosporales</taxon>
        <taxon>Streptomycetaceae</taxon>
        <taxon>Streptomyces</taxon>
    </lineage>
</organism>
<dbReference type="Proteomes" id="UP000034034">
    <property type="component" value="Chromosome"/>
</dbReference>
<name>A0A0F7FNF8_9ACTN</name>
<evidence type="ECO:0000313" key="2">
    <source>
        <dbReference type="EMBL" id="AKG41445.1"/>
    </source>
</evidence>
<feature type="region of interest" description="Disordered" evidence="1">
    <location>
        <begin position="1"/>
        <end position="38"/>
    </location>
</feature>
<dbReference type="EMBL" id="CP009922">
    <property type="protein sequence ID" value="AKG41445.1"/>
    <property type="molecule type" value="Genomic_DNA"/>
</dbReference>